<feature type="transmembrane region" description="Helical" evidence="4">
    <location>
        <begin position="27"/>
        <end position="47"/>
    </location>
</feature>
<proteinExistence type="predicted"/>
<sequence>MILLFLIVLSFISFVLLYNYNTTKTQFSRYAMYMASLFVVSSFVVFISKYKALFYIPVGLILSFLIGSCVFLFLKDKAKMFYRSLLINGIIFSTVVIVYFGLRYFSAINLIHYHWLVNIGVVVSCLFYASLGYINYMKRSNQVQDNFLIAYIVMLLSYACISGITFLSNKNTLFDQDYVFMFFSLAVVLLSLMHEYIIVRNSQEKVVDTGGGLAFSAMGDVESKALDESYLTIINEKRVAEVVVVEELQENERMEISQLLYERIIKTKVFLQEDLSLNHLASIVQVNEKRLRKYFKQSDASSYKAYINRLKIEYAVNLVSERNKQITVEELSVLAGFSTRLAFYRAFVQVHGFPPSKLLHE</sequence>
<dbReference type="SMART" id="SM00342">
    <property type="entry name" value="HTH_ARAC"/>
    <property type="match status" value="1"/>
</dbReference>
<keyword evidence="4" id="KW-0812">Transmembrane</keyword>
<dbReference type="AlphaFoldDB" id="A0A7K1GPD3"/>
<dbReference type="PROSITE" id="PS00041">
    <property type="entry name" value="HTH_ARAC_FAMILY_1"/>
    <property type="match status" value="1"/>
</dbReference>
<evidence type="ECO:0000313" key="6">
    <source>
        <dbReference type="EMBL" id="MTH30765.1"/>
    </source>
</evidence>
<keyword evidence="2" id="KW-0238">DNA-binding</keyword>
<dbReference type="PROSITE" id="PS01124">
    <property type="entry name" value="HTH_ARAC_FAMILY_2"/>
    <property type="match status" value="1"/>
</dbReference>
<dbReference type="InterPro" id="IPR018062">
    <property type="entry name" value="HTH_AraC-typ_CS"/>
</dbReference>
<organism evidence="6 7">
    <name type="scientific">Myroides pelagicus</name>
    <dbReference type="NCBI Taxonomy" id="270914"/>
    <lineage>
        <taxon>Bacteria</taxon>
        <taxon>Pseudomonadati</taxon>
        <taxon>Bacteroidota</taxon>
        <taxon>Flavobacteriia</taxon>
        <taxon>Flavobacteriales</taxon>
        <taxon>Flavobacteriaceae</taxon>
        <taxon>Myroides</taxon>
    </lineage>
</organism>
<dbReference type="GO" id="GO:0003700">
    <property type="term" value="F:DNA-binding transcription factor activity"/>
    <property type="evidence" value="ECO:0007669"/>
    <property type="project" value="InterPro"/>
</dbReference>
<dbReference type="EMBL" id="WMJY01000039">
    <property type="protein sequence ID" value="MTH30765.1"/>
    <property type="molecule type" value="Genomic_DNA"/>
</dbReference>
<name>A0A7K1GPD3_9FLAO</name>
<dbReference type="InterPro" id="IPR018060">
    <property type="entry name" value="HTH_AraC"/>
</dbReference>
<keyword evidence="1" id="KW-0805">Transcription regulation</keyword>
<dbReference type="Proteomes" id="UP000488936">
    <property type="component" value="Unassembled WGS sequence"/>
</dbReference>
<feature type="transmembrane region" description="Helical" evidence="4">
    <location>
        <begin position="179"/>
        <end position="199"/>
    </location>
</feature>
<dbReference type="RefSeq" id="WP_155036739.1">
    <property type="nucleotide sequence ID" value="NZ_JBHTIG010000033.1"/>
</dbReference>
<evidence type="ECO:0000313" key="7">
    <source>
        <dbReference type="Proteomes" id="UP000488936"/>
    </source>
</evidence>
<dbReference type="Gene3D" id="1.10.10.60">
    <property type="entry name" value="Homeodomain-like"/>
    <property type="match status" value="1"/>
</dbReference>
<keyword evidence="4" id="KW-0472">Membrane</keyword>
<comment type="caution">
    <text evidence="6">The sequence shown here is derived from an EMBL/GenBank/DDBJ whole genome shotgun (WGS) entry which is preliminary data.</text>
</comment>
<dbReference type="PANTHER" id="PTHR43280:SF2">
    <property type="entry name" value="HTH-TYPE TRANSCRIPTIONAL REGULATOR EXSA"/>
    <property type="match status" value="1"/>
</dbReference>
<feature type="transmembrane region" description="Helical" evidence="4">
    <location>
        <begin position="80"/>
        <end position="102"/>
    </location>
</feature>
<evidence type="ECO:0000256" key="2">
    <source>
        <dbReference type="ARBA" id="ARBA00023125"/>
    </source>
</evidence>
<dbReference type="GO" id="GO:0043565">
    <property type="term" value="F:sequence-specific DNA binding"/>
    <property type="evidence" value="ECO:0007669"/>
    <property type="project" value="InterPro"/>
</dbReference>
<dbReference type="Pfam" id="PF12833">
    <property type="entry name" value="HTH_18"/>
    <property type="match status" value="1"/>
</dbReference>
<keyword evidence="7" id="KW-1185">Reference proteome</keyword>
<feature type="transmembrane region" description="Helical" evidence="4">
    <location>
        <begin position="148"/>
        <end position="167"/>
    </location>
</feature>
<evidence type="ECO:0000256" key="1">
    <source>
        <dbReference type="ARBA" id="ARBA00023015"/>
    </source>
</evidence>
<gene>
    <name evidence="6" type="ORF">GJV77_12795</name>
</gene>
<evidence type="ECO:0000256" key="4">
    <source>
        <dbReference type="SAM" id="Phobius"/>
    </source>
</evidence>
<dbReference type="OrthoDB" id="5492415at2"/>
<protein>
    <submittedName>
        <fullName evidence="6">Helix-turn-helix domain-containing protein</fullName>
    </submittedName>
</protein>
<dbReference type="PANTHER" id="PTHR43280">
    <property type="entry name" value="ARAC-FAMILY TRANSCRIPTIONAL REGULATOR"/>
    <property type="match status" value="1"/>
</dbReference>
<feature type="transmembrane region" description="Helical" evidence="4">
    <location>
        <begin position="54"/>
        <end position="74"/>
    </location>
</feature>
<feature type="domain" description="HTH araC/xylS-type" evidence="5">
    <location>
        <begin position="254"/>
        <end position="361"/>
    </location>
</feature>
<evidence type="ECO:0000256" key="3">
    <source>
        <dbReference type="ARBA" id="ARBA00023163"/>
    </source>
</evidence>
<accession>A0A7K1GPD3</accession>
<keyword evidence="4" id="KW-1133">Transmembrane helix</keyword>
<feature type="transmembrane region" description="Helical" evidence="4">
    <location>
        <begin position="114"/>
        <end position="136"/>
    </location>
</feature>
<reference evidence="6 7" key="1">
    <citation type="journal article" date="2006" name="Int. J. Syst. Evol. Microbiol.">
        <title>Myroides pelagicus sp. nov., isolated from seawater in Thailand.</title>
        <authorList>
            <person name="Yoon J."/>
            <person name="Maneerat S."/>
            <person name="Kawai F."/>
            <person name="Yokota A."/>
        </authorList>
    </citation>
    <scope>NUCLEOTIDE SEQUENCE [LARGE SCALE GENOMIC DNA]</scope>
    <source>
        <strain evidence="6 7">SM1T</strain>
    </source>
</reference>
<evidence type="ECO:0000259" key="5">
    <source>
        <dbReference type="PROSITE" id="PS01124"/>
    </source>
</evidence>
<keyword evidence="3" id="KW-0804">Transcription</keyword>